<dbReference type="InterPro" id="IPR029058">
    <property type="entry name" value="AB_hydrolase_fold"/>
</dbReference>
<dbReference type="Proteomes" id="UP001595957">
    <property type="component" value="Unassembled WGS sequence"/>
</dbReference>
<dbReference type="GO" id="GO:0016787">
    <property type="term" value="F:hydrolase activity"/>
    <property type="evidence" value="ECO:0007669"/>
    <property type="project" value="UniProtKB-KW"/>
</dbReference>
<dbReference type="PRINTS" id="PR00111">
    <property type="entry name" value="ABHYDROLASE"/>
</dbReference>
<evidence type="ECO:0000259" key="1">
    <source>
        <dbReference type="Pfam" id="PF12697"/>
    </source>
</evidence>
<feature type="domain" description="AB hydrolase-1" evidence="1">
    <location>
        <begin position="36"/>
        <end position="290"/>
    </location>
</feature>
<accession>A0ABV9EX31</accession>
<dbReference type="SUPFAM" id="SSF53474">
    <property type="entry name" value="alpha/beta-Hydrolases"/>
    <property type="match status" value="1"/>
</dbReference>
<name>A0ABV9EX31_9SPHN</name>
<proteinExistence type="predicted"/>
<keyword evidence="3" id="KW-1185">Reference proteome</keyword>
<reference evidence="3" key="1">
    <citation type="journal article" date="2019" name="Int. J. Syst. Evol. Microbiol.">
        <title>The Global Catalogue of Microorganisms (GCM) 10K type strain sequencing project: providing services to taxonomists for standard genome sequencing and annotation.</title>
        <authorList>
            <consortium name="The Broad Institute Genomics Platform"/>
            <consortium name="The Broad Institute Genome Sequencing Center for Infectious Disease"/>
            <person name="Wu L."/>
            <person name="Ma J."/>
        </authorList>
    </citation>
    <scope>NUCLEOTIDE SEQUENCE [LARGE SCALE GENOMIC DNA]</scope>
    <source>
        <strain evidence="3">NBRC 103632</strain>
    </source>
</reference>
<dbReference type="Pfam" id="PF12697">
    <property type="entry name" value="Abhydrolase_6"/>
    <property type="match status" value="1"/>
</dbReference>
<comment type="caution">
    <text evidence="2">The sequence shown here is derived from an EMBL/GenBank/DDBJ whole genome shotgun (WGS) entry which is preliminary data.</text>
</comment>
<gene>
    <name evidence="2" type="ORF">ACFO3E_03085</name>
</gene>
<dbReference type="InterPro" id="IPR050266">
    <property type="entry name" value="AB_hydrolase_sf"/>
</dbReference>
<keyword evidence="2" id="KW-0378">Hydrolase</keyword>
<dbReference type="Gene3D" id="3.40.50.1820">
    <property type="entry name" value="alpha/beta hydrolase"/>
    <property type="match status" value="1"/>
</dbReference>
<dbReference type="PRINTS" id="PR00412">
    <property type="entry name" value="EPOXHYDRLASE"/>
</dbReference>
<sequence length="298" mass="33628">MPENTSRVTAAVKRPFLNSRMTLSYTEWPNHGAPLVILIHGSRDHSRSWDAMAEALRPKYHVIAPDLRGHGDSGWSQDGRYDFAAYLSDLAALAQELGLGAERRAALIGHSLGAHIALRFSAVYPDKVRQVVAVEAVGALPAIEERRLGRMIEKRIGDWLEERHAASLTPPRQFASIDEAEDRMRARHRFLSATQAHHLTRHGLKRVGEANWQWKHDPYLAVWPFPDITPDEARTLWRHISCPALLLYGERSWPSGVPADLLRAIPHVREVRLADSGHWPQHDAFDACRAAIEEFLAE</sequence>
<dbReference type="InterPro" id="IPR000073">
    <property type="entry name" value="AB_hydrolase_1"/>
</dbReference>
<dbReference type="PANTHER" id="PTHR43798:SF33">
    <property type="entry name" value="HYDROLASE, PUTATIVE (AFU_ORTHOLOGUE AFUA_2G14860)-RELATED"/>
    <property type="match status" value="1"/>
</dbReference>
<dbReference type="PANTHER" id="PTHR43798">
    <property type="entry name" value="MONOACYLGLYCEROL LIPASE"/>
    <property type="match status" value="1"/>
</dbReference>
<dbReference type="EMBL" id="JBHSFZ010000004">
    <property type="protein sequence ID" value="MFC4593182.1"/>
    <property type="molecule type" value="Genomic_DNA"/>
</dbReference>
<evidence type="ECO:0000313" key="3">
    <source>
        <dbReference type="Proteomes" id="UP001595957"/>
    </source>
</evidence>
<organism evidence="2 3">
    <name type="scientific">Sphingobium tyrosinilyticum</name>
    <dbReference type="NCBI Taxonomy" id="2715436"/>
    <lineage>
        <taxon>Bacteria</taxon>
        <taxon>Pseudomonadati</taxon>
        <taxon>Pseudomonadota</taxon>
        <taxon>Alphaproteobacteria</taxon>
        <taxon>Sphingomonadales</taxon>
        <taxon>Sphingomonadaceae</taxon>
        <taxon>Sphingobium</taxon>
    </lineage>
</organism>
<protein>
    <submittedName>
        <fullName evidence="2">Alpha/beta fold hydrolase</fullName>
    </submittedName>
</protein>
<dbReference type="RefSeq" id="WP_066530848.1">
    <property type="nucleotide sequence ID" value="NZ_JBHSFZ010000004.1"/>
</dbReference>
<evidence type="ECO:0000313" key="2">
    <source>
        <dbReference type="EMBL" id="MFC4593182.1"/>
    </source>
</evidence>
<dbReference type="InterPro" id="IPR000639">
    <property type="entry name" value="Epox_hydrolase-like"/>
</dbReference>